<comment type="caution">
    <text evidence="5">The sequence shown here is derived from an EMBL/GenBank/DDBJ whole genome shotgun (WGS) entry which is preliminary data.</text>
</comment>
<evidence type="ECO:0000256" key="2">
    <source>
        <dbReference type="ARBA" id="ARBA00010742"/>
    </source>
</evidence>
<dbReference type="InterPro" id="IPR015168">
    <property type="entry name" value="SsuA/THI5"/>
</dbReference>
<sequence>MNVGTHRTPDGHLIPRRLATGVAASALLLAPVACGGSDGGAGGTTSITVAIPPAVSGIDVYAAQAQGYFTRHHLKVKIKTVNGGSAIVPALASGAVQIGESNVLSVIQGASRGVKEPCIAGANTDPPSGHYLSLLAGPRSGVRGPADLSGKTVAVNATSGVNELLTDAYLAAHGVNPASVHFIGLQFPDMPAALKAGRVAAAMTTEPFTTIAMGQGGTVLTGTPLASVPGTPTYSCWNASRSWVSSHQTVAADFVAAMRQTDTYISTHPDEFRSIVGEHLKVSPQARSAMTLPLFTDKLTADDVTAWENAARRYGLLESVPASDEVLMEAGT</sequence>
<dbReference type="PANTHER" id="PTHR30024:SF47">
    <property type="entry name" value="TAURINE-BINDING PERIPLASMIC PROTEIN"/>
    <property type="match status" value="1"/>
</dbReference>
<comment type="subcellular location">
    <subcellularLocation>
        <location evidence="1">Periplasm</location>
    </subcellularLocation>
</comment>
<gene>
    <name evidence="5" type="ORF">ACFFNX_10415</name>
</gene>
<organism evidence="5 6">
    <name type="scientific">Actinoallomurus acaciae</name>
    <dbReference type="NCBI Taxonomy" id="502577"/>
    <lineage>
        <taxon>Bacteria</taxon>
        <taxon>Bacillati</taxon>
        <taxon>Actinomycetota</taxon>
        <taxon>Actinomycetes</taxon>
        <taxon>Streptosporangiales</taxon>
        <taxon>Thermomonosporaceae</taxon>
        <taxon>Actinoallomurus</taxon>
    </lineage>
</organism>
<dbReference type="Pfam" id="PF09084">
    <property type="entry name" value="NMT1"/>
    <property type="match status" value="1"/>
</dbReference>
<dbReference type="Gene3D" id="3.40.190.10">
    <property type="entry name" value="Periplasmic binding protein-like II"/>
    <property type="match status" value="2"/>
</dbReference>
<keyword evidence="6" id="KW-1185">Reference proteome</keyword>
<evidence type="ECO:0000256" key="3">
    <source>
        <dbReference type="ARBA" id="ARBA00022729"/>
    </source>
</evidence>
<reference evidence="5 6" key="1">
    <citation type="submission" date="2024-09" db="EMBL/GenBank/DDBJ databases">
        <authorList>
            <person name="Sun Q."/>
            <person name="Mori K."/>
        </authorList>
    </citation>
    <scope>NUCLEOTIDE SEQUENCE [LARGE SCALE GENOMIC DNA]</scope>
    <source>
        <strain evidence="5 6">TBRC 0563</strain>
    </source>
</reference>
<proteinExistence type="inferred from homology"/>
<dbReference type="PANTHER" id="PTHR30024">
    <property type="entry name" value="ALIPHATIC SULFONATES-BINDING PROTEIN-RELATED"/>
    <property type="match status" value="1"/>
</dbReference>
<evidence type="ECO:0000256" key="1">
    <source>
        <dbReference type="ARBA" id="ARBA00004418"/>
    </source>
</evidence>
<evidence type="ECO:0000313" key="5">
    <source>
        <dbReference type="EMBL" id="MFB9832600.1"/>
    </source>
</evidence>
<accession>A0ABV5YC43</accession>
<feature type="domain" description="SsuA/THI5-like" evidence="4">
    <location>
        <begin position="60"/>
        <end position="271"/>
    </location>
</feature>
<name>A0ABV5YC43_9ACTN</name>
<evidence type="ECO:0000259" key="4">
    <source>
        <dbReference type="Pfam" id="PF09084"/>
    </source>
</evidence>
<protein>
    <submittedName>
        <fullName evidence="5">ABC transporter substrate-binding protein</fullName>
    </submittedName>
</protein>
<dbReference type="RefSeq" id="WP_378198598.1">
    <property type="nucleotide sequence ID" value="NZ_JBHLZP010000054.1"/>
</dbReference>
<keyword evidence="3" id="KW-0732">Signal</keyword>
<dbReference type="SUPFAM" id="SSF53850">
    <property type="entry name" value="Periplasmic binding protein-like II"/>
    <property type="match status" value="1"/>
</dbReference>
<dbReference type="Proteomes" id="UP001589627">
    <property type="component" value="Unassembled WGS sequence"/>
</dbReference>
<evidence type="ECO:0000313" key="6">
    <source>
        <dbReference type="Proteomes" id="UP001589627"/>
    </source>
</evidence>
<dbReference type="EMBL" id="JBHLZP010000054">
    <property type="protein sequence ID" value="MFB9832600.1"/>
    <property type="molecule type" value="Genomic_DNA"/>
</dbReference>
<comment type="similarity">
    <text evidence="2">Belongs to the bacterial solute-binding protein SsuA/TauA family.</text>
</comment>